<gene>
    <name evidence="2" type="ORF">Vau01_110340</name>
</gene>
<evidence type="ECO:0000313" key="2">
    <source>
        <dbReference type="EMBL" id="GIJ63518.1"/>
    </source>
</evidence>
<organism evidence="2 3">
    <name type="scientific">Virgisporangium aurantiacum</name>
    <dbReference type="NCBI Taxonomy" id="175570"/>
    <lineage>
        <taxon>Bacteria</taxon>
        <taxon>Bacillati</taxon>
        <taxon>Actinomycetota</taxon>
        <taxon>Actinomycetes</taxon>
        <taxon>Micromonosporales</taxon>
        <taxon>Micromonosporaceae</taxon>
        <taxon>Virgisporangium</taxon>
    </lineage>
</organism>
<feature type="region of interest" description="Disordered" evidence="1">
    <location>
        <begin position="1"/>
        <end position="70"/>
    </location>
</feature>
<evidence type="ECO:0000256" key="1">
    <source>
        <dbReference type="SAM" id="MobiDB-lite"/>
    </source>
</evidence>
<proteinExistence type="predicted"/>
<dbReference type="EMBL" id="BOPG01000097">
    <property type="protein sequence ID" value="GIJ63518.1"/>
    <property type="molecule type" value="Genomic_DNA"/>
</dbReference>
<dbReference type="AlphaFoldDB" id="A0A8J3ZL72"/>
<reference evidence="2" key="1">
    <citation type="submission" date="2021-01" db="EMBL/GenBank/DDBJ databases">
        <title>Whole genome shotgun sequence of Virgisporangium aurantiacum NBRC 16421.</title>
        <authorList>
            <person name="Komaki H."/>
            <person name="Tamura T."/>
        </authorList>
    </citation>
    <scope>NUCLEOTIDE SEQUENCE</scope>
    <source>
        <strain evidence="2">NBRC 16421</strain>
    </source>
</reference>
<evidence type="ECO:0000313" key="3">
    <source>
        <dbReference type="Proteomes" id="UP000612585"/>
    </source>
</evidence>
<keyword evidence="3" id="KW-1185">Reference proteome</keyword>
<feature type="compositionally biased region" description="Basic and acidic residues" evidence="1">
    <location>
        <begin position="28"/>
        <end position="38"/>
    </location>
</feature>
<comment type="caution">
    <text evidence="2">The sequence shown here is derived from an EMBL/GenBank/DDBJ whole genome shotgun (WGS) entry which is preliminary data.</text>
</comment>
<sequence length="113" mass="12496">MLTEYLRHHNTAPDHTAPSTDVLGGLIHEYRRAARDSQSHSPPPGPRRGECLGGSGHNGSLTAEDRRKAEKEGFAETFTNDSIYCQSYKNCDNIRKLVASDKMTPTEAVLEIL</sequence>
<accession>A0A8J3ZL72</accession>
<name>A0A8J3ZL72_9ACTN</name>
<dbReference type="Proteomes" id="UP000612585">
    <property type="component" value="Unassembled WGS sequence"/>
</dbReference>
<protein>
    <submittedName>
        <fullName evidence="2">Uncharacterized protein</fullName>
    </submittedName>
</protein>
<dbReference type="RefSeq" id="WP_204010195.1">
    <property type="nucleotide sequence ID" value="NZ_BOPG01000097.1"/>
</dbReference>